<dbReference type="Gene3D" id="3.90.550.10">
    <property type="entry name" value="Spore Coat Polysaccharide Biosynthesis Protein SpsA, Chain A"/>
    <property type="match status" value="2"/>
</dbReference>
<keyword evidence="4 11" id="KW-0812">Transmembrane</keyword>
<evidence type="ECO:0000256" key="4">
    <source>
        <dbReference type="ARBA" id="ARBA00022692"/>
    </source>
</evidence>
<feature type="transmembrane region" description="Helical" evidence="11">
    <location>
        <begin position="55"/>
        <end position="74"/>
    </location>
</feature>
<dbReference type="GO" id="GO:0071555">
    <property type="term" value="P:cell wall organization"/>
    <property type="evidence" value="ECO:0007669"/>
    <property type="project" value="UniProtKB-KW"/>
</dbReference>
<keyword evidence="6 11" id="KW-0472">Membrane</keyword>
<evidence type="ECO:0000256" key="6">
    <source>
        <dbReference type="ARBA" id="ARBA00023136"/>
    </source>
</evidence>
<feature type="transmembrane region" description="Helical" evidence="11">
    <location>
        <begin position="20"/>
        <end position="39"/>
    </location>
</feature>
<dbReference type="AlphaFoldDB" id="A0ABD3RHU2"/>
<dbReference type="FunFam" id="3.90.550.10:FF:000194">
    <property type="entry name" value="Cellulose synthase-like protein G2 isoform A"/>
    <property type="match status" value="1"/>
</dbReference>
<protein>
    <submittedName>
        <fullName evidence="12">Uncharacterized protein</fullName>
    </submittedName>
</protein>
<proteinExistence type="predicted"/>
<feature type="transmembrane region" description="Helical" evidence="11">
    <location>
        <begin position="684"/>
        <end position="702"/>
    </location>
</feature>
<evidence type="ECO:0000256" key="11">
    <source>
        <dbReference type="SAM" id="Phobius"/>
    </source>
</evidence>
<feature type="binding site" evidence="9">
    <location>
        <position position="142"/>
    </location>
    <ligand>
        <name>UDP-alpha-D-glucose</name>
        <dbReference type="ChEBI" id="CHEBI:58885"/>
    </ligand>
</feature>
<keyword evidence="3" id="KW-0808">Transferase</keyword>
<name>A0ABD3RHU2_9LAMI</name>
<feature type="active site" evidence="8">
    <location>
        <position position="452"/>
    </location>
</feature>
<evidence type="ECO:0000256" key="8">
    <source>
        <dbReference type="PIRSR" id="PIRSR605150-1"/>
    </source>
</evidence>
<evidence type="ECO:0000256" key="7">
    <source>
        <dbReference type="ARBA" id="ARBA00023316"/>
    </source>
</evidence>
<dbReference type="InterPro" id="IPR005150">
    <property type="entry name" value="Cellulose_synth"/>
</dbReference>
<feature type="binding site" evidence="10">
    <location>
        <position position="270"/>
    </location>
    <ligand>
        <name>Mn(2+)</name>
        <dbReference type="ChEBI" id="CHEBI:29035"/>
    </ligand>
</feature>
<feature type="transmembrane region" description="Helical" evidence="11">
    <location>
        <begin position="561"/>
        <end position="578"/>
    </location>
</feature>
<dbReference type="Pfam" id="PF03552">
    <property type="entry name" value="Cellulose_synt"/>
    <property type="match status" value="2"/>
</dbReference>
<feature type="transmembrane region" description="Helical" evidence="11">
    <location>
        <begin position="653"/>
        <end position="672"/>
    </location>
</feature>
<keyword evidence="13" id="KW-1185">Reference proteome</keyword>
<evidence type="ECO:0000256" key="9">
    <source>
        <dbReference type="PIRSR" id="PIRSR605150-2"/>
    </source>
</evidence>
<feature type="active site" evidence="8">
    <location>
        <position position="142"/>
    </location>
</feature>
<dbReference type="Proteomes" id="UP001634393">
    <property type="component" value="Unassembled WGS sequence"/>
</dbReference>
<feature type="transmembrane region" description="Helical" evidence="11">
    <location>
        <begin position="714"/>
        <end position="738"/>
    </location>
</feature>
<evidence type="ECO:0000256" key="3">
    <source>
        <dbReference type="ARBA" id="ARBA00022679"/>
    </source>
</evidence>
<organism evidence="12 13">
    <name type="scientific">Penstemon smallii</name>
    <dbReference type="NCBI Taxonomy" id="265156"/>
    <lineage>
        <taxon>Eukaryota</taxon>
        <taxon>Viridiplantae</taxon>
        <taxon>Streptophyta</taxon>
        <taxon>Embryophyta</taxon>
        <taxon>Tracheophyta</taxon>
        <taxon>Spermatophyta</taxon>
        <taxon>Magnoliopsida</taxon>
        <taxon>eudicotyledons</taxon>
        <taxon>Gunneridae</taxon>
        <taxon>Pentapetalae</taxon>
        <taxon>asterids</taxon>
        <taxon>lamiids</taxon>
        <taxon>Lamiales</taxon>
        <taxon>Plantaginaceae</taxon>
        <taxon>Cheloneae</taxon>
        <taxon>Penstemon</taxon>
    </lineage>
</organism>
<keyword evidence="2" id="KW-0328">Glycosyltransferase</keyword>
<dbReference type="PANTHER" id="PTHR13301">
    <property type="entry name" value="X-BOX TRANSCRIPTION FACTOR-RELATED"/>
    <property type="match status" value="1"/>
</dbReference>
<comment type="subcellular location">
    <subcellularLocation>
        <location evidence="1">Endomembrane system</location>
        <topology evidence="1">Multi-pass membrane protein</topology>
    </subcellularLocation>
</comment>
<evidence type="ECO:0000313" key="12">
    <source>
        <dbReference type="EMBL" id="KAL3812500.1"/>
    </source>
</evidence>
<feature type="binding site" evidence="10">
    <location>
        <position position="294"/>
    </location>
    <ligand>
        <name>Mn(2+)</name>
        <dbReference type="ChEBI" id="CHEBI:29035"/>
    </ligand>
</feature>
<evidence type="ECO:0000256" key="2">
    <source>
        <dbReference type="ARBA" id="ARBA00022676"/>
    </source>
</evidence>
<evidence type="ECO:0000256" key="10">
    <source>
        <dbReference type="PIRSR" id="PIRSR605150-3"/>
    </source>
</evidence>
<accession>A0ABD3RHU2</accession>
<keyword evidence="5 11" id="KW-1133">Transmembrane helix</keyword>
<feature type="transmembrane region" description="Helical" evidence="11">
    <location>
        <begin position="532"/>
        <end position="555"/>
    </location>
</feature>
<feature type="binding site" evidence="9">
    <location>
        <position position="113"/>
    </location>
    <ligand>
        <name>UDP-alpha-D-glucose</name>
        <dbReference type="ChEBI" id="CHEBI:58885"/>
    </ligand>
</feature>
<dbReference type="GO" id="GO:0016757">
    <property type="term" value="F:glycosyltransferase activity"/>
    <property type="evidence" value="ECO:0007669"/>
    <property type="project" value="UniProtKB-KW"/>
</dbReference>
<dbReference type="SUPFAM" id="SSF53448">
    <property type="entry name" value="Nucleotide-diphospho-sugar transferases"/>
    <property type="match status" value="1"/>
</dbReference>
<comment type="caution">
    <text evidence="12">The sequence shown here is derived from an EMBL/GenBank/DDBJ whole genome shotgun (WGS) entry which is preliminary data.</text>
</comment>
<reference evidence="12 13" key="1">
    <citation type="submission" date="2024-12" db="EMBL/GenBank/DDBJ databases">
        <title>The unique morphological basis and parallel evolutionary history of personate flowers in Penstemon.</title>
        <authorList>
            <person name="Depatie T.H."/>
            <person name="Wessinger C.A."/>
        </authorList>
    </citation>
    <scope>NUCLEOTIDE SEQUENCE [LARGE SCALE GENOMIC DNA]</scope>
    <source>
        <strain evidence="12">WTNN_2</strain>
        <tissue evidence="12">Leaf</tissue>
    </source>
</reference>
<evidence type="ECO:0000313" key="13">
    <source>
        <dbReference type="Proteomes" id="UP001634393"/>
    </source>
</evidence>
<dbReference type="EMBL" id="JBJXBP010000008">
    <property type="protein sequence ID" value="KAL3812500.1"/>
    <property type="molecule type" value="Genomic_DNA"/>
</dbReference>
<gene>
    <name evidence="12" type="ORF">ACJIZ3_013768</name>
</gene>
<feature type="binding site" evidence="9">
    <location>
        <position position="112"/>
    </location>
    <ligand>
        <name>UDP-alpha-D-glucose</name>
        <dbReference type="ChEBI" id="CHEBI:58885"/>
    </ligand>
</feature>
<keyword evidence="7" id="KW-0961">Cell wall biogenesis/degradation</keyword>
<evidence type="ECO:0000256" key="1">
    <source>
        <dbReference type="ARBA" id="ARBA00004127"/>
    </source>
</evidence>
<evidence type="ECO:0000256" key="5">
    <source>
        <dbReference type="ARBA" id="ARBA00022989"/>
    </source>
</evidence>
<sequence>MEITNSLPLHDIQVRKREMVINRLHIFVHGIALLAMFYYRATTLSRIIETKESPIIPYILVFISEIVLTFLWILHRPSRWRPLKRTTYPERLPEDEKLPRIDVFICTTDPSKEPSLGVMNTVISAMALDYPTEKIAVYLSDDGGSYVTFEAMKEAWKFAKWWIPFCKKYELNVRCPEAYFSSAESRFGKFISRSEFLDEQKEIEKMYDEFKEALEKNSVNASSSVSKDHPPKIEVINNPNGNTSDSDQEQMPLLVYVAREKRPSHPHHFKAGALNVLIRVSAIISNAPYYLVLDCDHYCNDPTSARQAMCYYFDSKTSPNLAWVQFPQYFHNISDHDIYDGRLHYYWREWIGLDGLRGPTITGCNFYMKREAVYGTEKIRIDIDLNKLKKSFGSSNEFIKSIYRINKPNVSSDGKVSDELQKEIQLVASCTYDNETEWGREVSYRYFTVVEDSMTSLIFHCKGWVSVWVDPARRCFLGSCTTSLNDMLVQQTRWSFGLMQIALSKVSPLIYGPLKMSPLQSMAYGALSMDPLYVVPFYGLSLIPQICLFYGIPLYPKVSDPFFVVFAFVFLSAQFKFLHDIVSYGDPIRTWLYEYRVWMMKSGVCYLYATLNAFLDKIGLNEANFSLTNKDIDDEQAKRYKEGIYDFQVSPQLLAPLCSLYILNVVALVVGVSRSFCCHSGNDLFVQAFISLFGIIVNYHLLEAMVFRQDKGRISSSVSLTSAGITAVILGFGSLIFIY</sequence>
<dbReference type="InterPro" id="IPR029044">
    <property type="entry name" value="Nucleotide-diphossugar_trans"/>
</dbReference>
<dbReference type="GO" id="GO:0012505">
    <property type="term" value="C:endomembrane system"/>
    <property type="evidence" value="ECO:0007669"/>
    <property type="project" value="UniProtKB-SubCell"/>
</dbReference>